<dbReference type="PROSITE" id="PS51257">
    <property type="entry name" value="PROKAR_LIPOPROTEIN"/>
    <property type="match status" value="1"/>
</dbReference>
<reference evidence="3" key="1">
    <citation type="journal article" date="2023" name="Mol. Phylogenet. Evol.">
        <title>Genome-scale phylogeny and comparative genomics of the fungal order Sordariales.</title>
        <authorList>
            <person name="Hensen N."/>
            <person name="Bonometti L."/>
            <person name="Westerberg I."/>
            <person name="Brannstrom I.O."/>
            <person name="Guillou S."/>
            <person name="Cros-Aarteil S."/>
            <person name="Calhoun S."/>
            <person name="Haridas S."/>
            <person name="Kuo A."/>
            <person name="Mondo S."/>
            <person name="Pangilinan J."/>
            <person name="Riley R."/>
            <person name="LaButti K."/>
            <person name="Andreopoulos B."/>
            <person name="Lipzen A."/>
            <person name="Chen C."/>
            <person name="Yan M."/>
            <person name="Daum C."/>
            <person name="Ng V."/>
            <person name="Clum A."/>
            <person name="Steindorff A."/>
            <person name="Ohm R.A."/>
            <person name="Martin F."/>
            <person name="Silar P."/>
            <person name="Natvig D.O."/>
            <person name="Lalanne C."/>
            <person name="Gautier V."/>
            <person name="Ament-Velasquez S.L."/>
            <person name="Kruys A."/>
            <person name="Hutchinson M.I."/>
            <person name="Powell A.J."/>
            <person name="Barry K."/>
            <person name="Miller A.N."/>
            <person name="Grigoriev I.V."/>
            <person name="Debuchy R."/>
            <person name="Gladieux P."/>
            <person name="Hiltunen Thoren M."/>
            <person name="Johannesson H."/>
        </authorList>
    </citation>
    <scope>NUCLEOTIDE SEQUENCE</scope>
    <source>
        <strain evidence="3">CBS 958.72</strain>
    </source>
</reference>
<dbReference type="AlphaFoldDB" id="A0AAE0KJN2"/>
<sequence>MRFSGYPSLRGPHHALGTLALLAACLLPLSSVAAASAQDKEKDKPKPKPISLDRTGGFQIGGKIISDPTNPNMTLSCDHGYMEYFIPSRRRARRASSCGTARARRCGRTGGTLGSLRQGRPAQPAVAAAAGEQVSQTTALGYATNTQLRLRHQHPIEATPPTPN</sequence>
<keyword evidence="2" id="KW-0732">Signal</keyword>
<protein>
    <submittedName>
        <fullName evidence="3">Uncharacterized protein</fullName>
    </submittedName>
</protein>
<comment type="caution">
    <text evidence="3">The sequence shown here is derived from an EMBL/GenBank/DDBJ whole genome shotgun (WGS) entry which is preliminary data.</text>
</comment>
<evidence type="ECO:0000256" key="2">
    <source>
        <dbReference type="SAM" id="SignalP"/>
    </source>
</evidence>
<evidence type="ECO:0000313" key="4">
    <source>
        <dbReference type="Proteomes" id="UP001287356"/>
    </source>
</evidence>
<dbReference type="EMBL" id="JAULSN010000003">
    <property type="protein sequence ID" value="KAK3377075.1"/>
    <property type="molecule type" value="Genomic_DNA"/>
</dbReference>
<dbReference type="Proteomes" id="UP001287356">
    <property type="component" value="Unassembled WGS sequence"/>
</dbReference>
<evidence type="ECO:0000256" key="1">
    <source>
        <dbReference type="SAM" id="MobiDB-lite"/>
    </source>
</evidence>
<proteinExistence type="predicted"/>
<organism evidence="3 4">
    <name type="scientific">Lasiosphaeria ovina</name>
    <dbReference type="NCBI Taxonomy" id="92902"/>
    <lineage>
        <taxon>Eukaryota</taxon>
        <taxon>Fungi</taxon>
        <taxon>Dikarya</taxon>
        <taxon>Ascomycota</taxon>
        <taxon>Pezizomycotina</taxon>
        <taxon>Sordariomycetes</taxon>
        <taxon>Sordariomycetidae</taxon>
        <taxon>Sordariales</taxon>
        <taxon>Lasiosphaeriaceae</taxon>
        <taxon>Lasiosphaeria</taxon>
    </lineage>
</organism>
<evidence type="ECO:0000313" key="3">
    <source>
        <dbReference type="EMBL" id="KAK3377075.1"/>
    </source>
</evidence>
<accession>A0AAE0KJN2</accession>
<keyword evidence="4" id="KW-1185">Reference proteome</keyword>
<feature type="chain" id="PRO_5041943335" evidence="2">
    <location>
        <begin position="38"/>
        <end position="164"/>
    </location>
</feature>
<gene>
    <name evidence="3" type="ORF">B0T24DRAFT_592705</name>
</gene>
<feature type="signal peptide" evidence="2">
    <location>
        <begin position="1"/>
        <end position="37"/>
    </location>
</feature>
<feature type="region of interest" description="Disordered" evidence="1">
    <location>
        <begin position="36"/>
        <end position="57"/>
    </location>
</feature>
<name>A0AAE0KJN2_9PEZI</name>
<reference evidence="3" key="2">
    <citation type="submission" date="2023-06" db="EMBL/GenBank/DDBJ databases">
        <authorList>
            <consortium name="Lawrence Berkeley National Laboratory"/>
            <person name="Haridas S."/>
            <person name="Hensen N."/>
            <person name="Bonometti L."/>
            <person name="Westerberg I."/>
            <person name="Brannstrom I.O."/>
            <person name="Guillou S."/>
            <person name="Cros-Aarteil S."/>
            <person name="Calhoun S."/>
            <person name="Kuo A."/>
            <person name="Mondo S."/>
            <person name="Pangilinan J."/>
            <person name="Riley R."/>
            <person name="Labutti K."/>
            <person name="Andreopoulos B."/>
            <person name="Lipzen A."/>
            <person name="Chen C."/>
            <person name="Yanf M."/>
            <person name="Daum C."/>
            <person name="Ng V."/>
            <person name="Clum A."/>
            <person name="Steindorff A."/>
            <person name="Ohm R."/>
            <person name="Martin F."/>
            <person name="Silar P."/>
            <person name="Natvig D."/>
            <person name="Lalanne C."/>
            <person name="Gautier V."/>
            <person name="Ament-Velasquez S.L."/>
            <person name="Kruys A."/>
            <person name="Hutchinson M.I."/>
            <person name="Powell A.J."/>
            <person name="Barry K."/>
            <person name="Miller A.N."/>
            <person name="Grigoriev I.V."/>
            <person name="Debuchy R."/>
            <person name="Gladieux P."/>
            <person name="Thoren M.H."/>
            <person name="Johannesson H."/>
        </authorList>
    </citation>
    <scope>NUCLEOTIDE SEQUENCE</scope>
    <source>
        <strain evidence="3">CBS 958.72</strain>
    </source>
</reference>